<keyword evidence="4" id="KW-1185">Reference proteome</keyword>
<comment type="caution">
    <text evidence="3">The sequence shown here is derived from an EMBL/GenBank/DDBJ whole genome shotgun (WGS) entry which is preliminary data.</text>
</comment>
<feature type="signal peptide" evidence="2">
    <location>
        <begin position="1"/>
        <end position="20"/>
    </location>
</feature>
<sequence>MIRTVTAVAALCALSSMAEARVRAPAVAPECNITMPCIGVDNPVHARQRGQRRVEPAFSMMQPAATPRLSRRQQRALERAQRNLEPAPRAVAERASHASEGYSAGLVGPLAAKLASIQAACPGTQAISGIRHTRIAGTRRMSLHAQGKAVDVRGPYGCIYAQLKGWSGGYSTDSGRVQHIHISYDDAGGREMGLRFAHGGGRRSWREANARMR</sequence>
<name>A0A7C9RKT4_9BRAD</name>
<reference evidence="3" key="1">
    <citation type="submission" date="2020-02" db="EMBL/GenBank/DDBJ databases">
        <title>Draft genome sequence of Candidatus Afipia apatlaquensis IBT-C3, a potential strain for decolorization of textile dyes.</title>
        <authorList>
            <person name="Sanchez-Reyes A."/>
            <person name="Breton-Deval L."/>
            <person name="Mangelson H."/>
            <person name="Sanchez-Flores A."/>
        </authorList>
    </citation>
    <scope>NUCLEOTIDE SEQUENCE [LARGE SCALE GENOMIC DNA]</scope>
    <source>
        <strain evidence="3">IBT-C3</strain>
    </source>
</reference>
<evidence type="ECO:0000256" key="2">
    <source>
        <dbReference type="SAM" id="SignalP"/>
    </source>
</evidence>
<gene>
    <name evidence="3" type="ORF">G4V63_32745</name>
</gene>
<protein>
    <submittedName>
        <fullName evidence="3">Uncharacterized protein</fullName>
    </submittedName>
</protein>
<feature type="chain" id="PRO_5028865367" evidence="2">
    <location>
        <begin position="21"/>
        <end position="213"/>
    </location>
</feature>
<organism evidence="3 4">
    <name type="scientific">Candidatus Afipia apatlaquensis</name>
    <dbReference type="NCBI Taxonomy" id="2712852"/>
    <lineage>
        <taxon>Bacteria</taxon>
        <taxon>Pseudomonadati</taxon>
        <taxon>Pseudomonadota</taxon>
        <taxon>Alphaproteobacteria</taxon>
        <taxon>Hyphomicrobiales</taxon>
        <taxon>Nitrobacteraceae</taxon>
        <taxon>Afipia</taxon>
    </lineage>
</organism>
<dbReference type="Proteomes" id="UP000480266">
    <property type="component" value="Unassembled WGS sequence"/>
</dbReference>
<proteinExistence type="predicted"/>
<dbReference type="AlphaFoldDB" id="A0A7C9RKT4"/>
<evidence type="ECO:0000313" key="4">
    <source>
        <dbReference type="Proteomes" id="UP000480266"/>
    </source>
</evidence>
<feature type="region of interest" description="Disordered" evidence="1">
    <location>
        <begin position="62"/>
        <end position="95"/>
    </location>
</feature>
<dbReference type="EMBL" id="JAAMRR010001686">
    <property type="protein sequence ID" value="NGX99779.1"/>
    <property type="molecule type" value="Genomic_DNA"/>
</dbReference>
<evidence type="ECO:0000256" key="1">
    <source>
        <dbReference type="SAM" id="MobiDB-lite"/>
    </source>
</evidence>
<keyword evidence="2" id="KW-0732">Signal</keyword>
<accession>A0A7C9RKT4</accession>
<evidence type="ECO:0000313" key="3">
    <source>
        <dbReference type="EMBL" id="NGX99779.1"/>
    </source>
</evidence>